<reference evidence="2" key="1">
    <citation type="submission" date="2023-04" db="EMBL/GenBank/DDBJ databases">
        <authorList>
            <person name="Vijverberg K."/>
            <person name="Xiong W."/>
            <person name="Schranz E."/>
        </authorList>
    </citation>
    <scope>NUCLEOTIDE SEQUENCE</scope>
</reference>
<gene>
    <name evidence="2" type="ORF">LSALG_LOCUS30079</name>
</gene>
<dbReference type="PANTHER" id="PTHR31245:SF39">
    <property type="entry name" value="UBA-LIKE PROTEIN-RELATED"/>
    <property type="match status" value="1"/>
</dbReference>
<dbReference type="EMBL" id="OX465082">
    <property type="protein sequence ID" value="CAI9290909.1"/>
    <property type="molecule type" value="Genomic_DNA"/>
</dbReference>
<evidence type="ECO:0000313" key="3">
    <source>
        <dbReference type="Proteomes" id="UP001177003"/>
    </source>
</evidence>
<dbReference type="Proteomes" id="UP001177003">
    <property type="component" value="Chromosome 6"/>
</dbReference>
<dbReference type="PANTHER" id="PTHR31245">
    <property type="entry name" value="UBIQUITIN SYSTEM COMPONENT CUE PROTEIN"/>
    <property type="match status" value="1"/>
</dbReference>
<evidence type="ECO:0000256" key="1">
    <source>
        <dbReference type="SAM" id="MobiDB-lite"/>
    </source>
</evidence>
<dbReference type="AlphaFoldDB" id="A0AA35ZE52"/>
<accession>A0AA35ZE52</accession>
<evidence type="ECO:0000313" key="2">
    <source>
        <dbReference type="EMBL" id="CAI9290909.1"/>
    </source>
</evidence>
<feature type="region of interest" description="Disordered" evidence="1">
    <location>
        <begin position="335"/>
        <end position="362"/>
    </location>
</feature>
<name>A0AA35ZE52_LACSI</name>
<keyword evidence="3" id="KW-1185">Reference proteome</keyword>
<organism evidence="2 3">
    <name type="scientific">Lactuca saligna</name>
    <name type="common">Willowleaf lettuce</name>
    <dbReference type="NCBI Taxonomy" id="75948"/>
    <lineage>
        <taxon>Eukaryota</taxon>
        <taxon>Viridiplantae</taxon>
        <taxon>Streptophyta</taxon>
        <taxon>Embryophyta</taxon>
        <taxon>Tracheophyta</taxon>
        <taxon>Spermatophyta</taxon>
        <taxon>Magnoliopsida</taxon>
        <taxon>eudicotyledons</taxon>
        <taxon>Gunneridae</taxon>
        <taxon>Pentapetalae</taxon>
        <taxon>asterids</taxon>
        <taxon>campanulids</taxon>
        <taxon>Asterales</taxon>
        <taxon>Asteraceae</taxon>
        <taxon>Cichorioideae</taxon>
        <taxon>Cichorieae</taxon>
        <taxon>Lactucinae</taxon>
        <taxon>Lactuca</taxon>
    </lineage>
</organism>
<sequence length="393" mass="44388">MVKTTTILYMECNKSGGKGDFLAENPLQSDSSQSSSSHCFSPFVLLMNQISSNNNVKIQEIAREKTAQCGSHLAPPSLVASARFITFHINFLSFNSNPSLFSPPPPFPSQTHMDYEFLICSYGVHEAWFIHLGFLNFKYYAHKCQKKYGQPAQIWSDCFIVVRRGFFIERSIGSFFVTNQLLIYELLNLSPLFAQLLLVVKDMFNCLSHQRTWDAQTTEPWPVNETKTAPKRQARRCKIGSETESSQAVDKVHHQFLKILPELFIQPIEKWLNMSKVLPNELIPVIDISDSEDPELLEKALERSGNDLDSGIKSLNELYLGYVDGISGLPMQSNVVTEKDSSTESEGVASLENNSSANNDNIPKSGAEWAEMFPVRNRVVWLFVSFIGMYNPC</sequence>
<protein>
    <submittedName>
        <fullName evidence="2">Uncharacterized protein</fullName>
    </submittedName>
</protein>
<feature type="compositionally biased region" description="Polar residues" evidence="1">
    <location>
        <begin position="351"/>
        <end position="362"/>
    </location>
</feature>
<proteinExistence type="predicted"/>